<dbReference type="InterPro" id="IPR037523">
    <property type="entry name" value="VOC_core"/>
</dbReference>
<sequence>MTSQPTPRPTPRFDAIGIVTADLAASVAFYRRLGLDFPEGAEKQPHVEAELPGGLRLLLDTEETVRSFHPGWRAPSGGGRIGLAMLCGSAAEVDSLYEELVGAGYRSELKPWDAVWGQRYACVLDPDGNGVDLFAPLDSAAPSPTE</sequence>
<comment type="caution">
    <text evidence="2">The sequence shown here is derived from an EMBL/GenBank/DDBJ whole genome shotgun (WGS) entry which is preliminary data.</text>
</comment>
<evidence type="ECO:0000313" key="2">
    <source>
        <dbReference type="EMBL" id="GGJ26969.1"/>
    </source>
</evidence>
<dbReference type="SUPFAM" id="SSF54593">
    <property type="entry name" value="Glyoxalase/Bleomycin resistance protein/Dihydroxybiphenyl dioxygenase"/>
    <property type="match status" value="1"/>
</dbReference>
<dbReference type="InterPro" id="IPR029068">
    <property type="entry name" value="Glyas_Bleomycin-R_OHBP_Dase"/>
</dbReference>
<dbReference type="PANTHER" id="PTHR36503">
    <property type="entry name" value="BLR2520 PROTEIN"/>
    <property type="match status" value="1"/>
</dbReference>
<reference evidence="2" key="2">
    <citation type="submission" date="2020-09" db="EMBL/GenBank/DDBJ databases">
        <authorList>
            <person name="Sun Q."/>
            <person name="Zhou Y."/>
        </authorList>
    </citation>
    <scope>NUCLEOTIDE SEQUENCE</scope>
    <source>
        <strain evidence="2">CGMCC 4.7272</strain>
    </source>
</reference>
<protein>
    <submittedName>
        <fullName evidence="2">Glyoxalase</fullName>
    </submittedName>
</protein>
<dbReference type="RefSeq" id="WP_189147320.1">
    <property type="nucleotide sequence ID" value="NZ_BAABER010000007.1"/>
</dbReference>
<evidence type="ECO:0000259" key="1">
    <source>
        <dbReference type="PROSITE" id="PS51819"/>
    </source>
</evidence>
<keyword evidence="3" id="KW-1185">Reference proteome</keyword>
<name>A0A917NTH8_9ACTN</name>
<organism evidence="2 3">
    <name type="scientific">Streptomyces lacrimifluminis</name>
    <dbReference type="NCBI Taxonomy" id="1500077"/>
    <lineage>
        <taxon>Bacteria</taxon>
        <taxon>Bacillati</taxon>
        <taxon>Actinomycetota</taxon>
        <taxon>Actinomycetes</taxon>
        <taxon>Kitasatosporales</taxon>
        <taxon>Streptomycetaceae</taxon>
        <taxon>Streptomyces</taxon>
    </lineage>
</organism>
<dbReference type="Pfam" id="PF00903">
    <property type="entry name" value="Glyoxalase"/>
    <property type="match status" value="1"/>
</dbReference>
<accession>A0A917NTH8</accession>
<dbReference type="Proteomes" id="UP000625682">
    <property type="component" value="Unassembled WGS sequence"/>
</dbReference>
<dbReference type="PROSITE" id="PS51819">
    <property type="entry name" value="VOC"/>
    <property type="match status" value="1"/>
</dbReference>
<dbReference type="PANTHER" id="PTHR36503:SF3">
    <property type="entry name" value="BLR0126 PROTEIN"/>
    <property type="match status" value="1"/>
</dbReference>
<evidence type="ECO:0000313" key="3">
    <source>
        <dbReference type="Proteomes" id="UP000625682"/>
    </source>
</evidence>
<proteinExistence type="predicted"/>
<dbReference type="InterPro" id="IPR004360">
    <property type="entry name" value="Glyas_Fos-R_dOase_dom"/>
</dbReference>
<dbReference type="Gene3D" id="3.10.180.10">
    <property type="entry name" value="2,3-Dihydroxybiphenyl 1,2-Dioxygenase, domain 1"/>
    <property type="match status" value="1"/>
</dbReference>
<reference evidence="2" key="1">
    <citation type="journal article" date="2014" name="Int. J. Syst. Evol. Microbiol.">
        <title>Complete genome sequence of Corynebacterium casei LMG S-19264T (=DSM 44701T), isolated from a smear-ripened cheese.</title>
        <authorList>
            <consortium name="US DOE Joint Genome Institute (JGI-PGF)"/>
            <person name="Walter F."/>
            <person name="Albersmeier A."/>
            <person name="Kalinowski J."/>
            <person name="Ruckert C."/>
        </authorList>
    </citation>
    <scope>NUCLEOTIDE SEQUENCE</scope>
    <source>
        <strain evidence="2">CGMCC 4.7272</strain>
    </source>
</reference>
<feature type="domain" description="VOC" evidence="1">
    <location>
        <begin position="12"/>
        <end position="136"/>
    </location>
</feature>
<dbReference type="AlphaFoldDB" id="A0A917NTH8"/>
<dbReference type="EMBL" id="BMMU01000006">
    <property type="protein sequence ID" value="GGJ26969.1"/>
    <property type="molecule type" value="Genomic_DNA"/>
</dbReference>
<gene>
    <name evidence="2" type="ORF">GCM10012282_24310</name>
</gene>